<dbReference type="Pfam" id="PF08808">
    <property type="entry name" value="RES"/>
    <property type="match status" value="1"/>
</dbReference>
<dbReference type="KEGG" id="smx:SM11_pD0218"/>
<keyword evidence="2" id="KW-0614">Plasmid</keyword>
<organism evidence="2 3">
    <name type="scientific">Sinorhizobium meliloti (strain SM11)</name>
    <dbReference type="NCBI Taxonomy" id="707241"/>
    <lineage>
        <taxon>Bacteria</taxon>
        <taxon>Pseudomonadati</taxon>
        <taxon>Pseudomonadota</taxon>
        <taxon>Alphaproteobacteria</taxon>
        <taxon>Hyphomicrobiales</taxon>
        <taxon>Rhizobiaceae</taxon>
        <taxon>Sinorhizobium/Ensifer group</taxon>
        <taxon>Sinorhizobium</taxon>
    </lineage>
</organism>
<name>F7XIW3_SINMM</name>
<dbReference type="HOGENOM" id="CLU_2289130_0_0_5"/>
<feature type="domain" description="RES" evidence="1">
    <location>
        <begin position="6"/>
        <end position="78"/>
    </location>
</feature>
<dbReference type="InterPro" id="IPR014914">
    <property type="entry name" value="RES_dom"/>
</dbReference>
<evidence type="ECO:0000313" key="3">
    <source>
        <dbReference type="Proteomes" id="UP000009045"/>
    </source>
</evidence>
<geneLocation type="plasmid" evidence="2 3">
    <name>pSmeSM11d</name>
</geneLocation>
<dbReference type="Proteomes" id="UP000009045">
    <property type="component" value="Plasmid pSmeSM11d"/>
</dbReference>
<evidence type="ECO:0000259" key="1">
    <source>
        <dbReference type="Pfam" id="PF08808"/>
    </source>
</evidence>
<proteinExistence type="predicted"/>
<gene>
    <name evidence="2" type="ordered locus">SM11_pD0218</name>
</gene>
<protein>
    <recommendedName>
        <fullName evidence="1">RES domain-containing protein</fullName>
    </recommendedName>
</protein>
<dbReference type="AlphaFoldDB" id="F7XIW3"/>
<sequence length="92" mass="9724">MTAAAIADAGDVYVVDPKSVPNPNWARPGIPGAGQQAYGDDLLRRHRFVAIPSAVSPHSWNLVFLGGAAPAAYALKFQESFALDTRLHPPGT</sequence>
<evidence type="ECO:0000313" key="2">
    <source>
        <dbReference type="EMBL" id="AEH83051.1"/>
    </source>
</evidence>
<accession>F7XIW3</accession>
<dbReference type="PATRIC" id="fig|707241.3.peg.5896"/>
<dbReference type="EMBL" id="CP001832">
    <property type="protein sequence ID" value="AEH83051.1"/>
    <property type="molecule type" value="Genomic_DNA"/>
</dbReference>
<reference evidence="2 3" key="1">
    <citation type="journal article" date="2011" name="J. Biotechnol.">
        <title>The complete genome sequence of the dominant Sinorhizobium meliloti field isolate SM11 extends the S. meliloti pan-genome.</title>
        <authorList>
            <person name="Schneiker-Bekel S."/>
            <person name="Wibberg D."/>
            <person name="Bekel T."/>
            <person name="Blom J."/>
            <person name="Linke B."/>
            <person name="Neuweger H."/>
            <person name="Stiens M."/>
            <person name="Vorholter F.J."/>
            <person name="Weidner S."/>
            <person name="Goesmann A."/>
            <person name="Puhler A."/>
            <person name="Schluter A."/>
        </authorList>
    </citation>
    <scope>NUCLEOTIDE SEQUENCE [LARGE SCALE GENOMIC DNA]</scope>
    <source>
        <strain evidence="2 3">SM11</strain>
        <plasmid evidence="3">pSmeSM11d</plasmid>
    </source>
</reference>